<keyword evidence="3" id="KW-0687">Ribonucleoprotein</keyword>
<dbReference type="Gene3D" id="3.40.1370.10">
    <property type="match status" value="1"/>
</dbReference>
<gene>
    <name evidence="6" type="ORF">QBC47DRAFT_367971</name>
</gene>
<dbReference type="PANTHER" id="PTHR10746">
    <property type="entry name" value="50S RIBOSOMAL PROTEIN L4"/>
    <property type="match status" value="1"/>
</dbReference>
<reference evidence="6" key="1">
    <citation type="submission" date="2023-06" db="EMBL/GenBank/DDBJ databases">
        <title>Genome-scale phylogeny and comparative genomics of the fungal order Sordariales.</title>
        <authorList>
            <consortium name="Lawrence Berkeley National Laboratory"/>
            <person name="Hensen N."/>
            <person name="Bonometti L."/>
            <person name="Westerberg I."/>
            <person name="Brannstrom I.O."/>
            <person name="Guillou S."/>
            <person name="Cros-Aarteil S."/>
            <person name="Calhoun S."/>
            <person name="Haridas S."/>
            <person name="Kuo A."/>
            <person name="Mondo S."/>
            <person name="Pangilinan J."/>
            <person name="Riley R."/>
            <person name="Labutti K."/>
            <person name="Andreopoulos B."/>
            <person name="Lipzen A."/>
            <person name="Chen C."/>
            <person name="Yanf M."/>
            <person name="Daum C."/>
            <person name="Ng V."/>
            <person name="Clum A."/>
            <person name="Steindorff A."/>
            <person name="Ohm R."/>
            <person name="Martin F."/>
            <person name="Silar P."/>
            <person name="Natvig D."/>
            <person name="Lalanne C."/>
            <person name="Gautier V."/>
            <person name="Ament-Velasquez S.L."/>
            <person name="Kruys A."/>
            <person name="Hutchinson M.I."/>
            <person name="Powell A.J."/>
            <person name="Barry K."/>
            <person name="Miller A.N."/>
            <person name="Grigoriev I.V."/>
            <person name="Debuchy R."/>
            <person name="Gladieux P."/>
            <person name="Thoren M.H."/>
            <person name="Johannesson H."/>
        </authorList>
    </citation>
    <scope>NUCLEOTIDE SEQUENCE</scope>
    <source>
        <strain evidence="6">PSN4</strain>
    </source>
</reference>
<dbReference type="GO" id="GO:1990904">
    <property type="term" value="C:ribonucleoprotein complex"/>
    <property type="evidence" value="ECO:0007669"/>
    <property type="project" value="UniProtKB-KW"/>
</dbReference>
<feature type="region of interest" description="Disordered" evidence="5">
    <location>
        <begin position="109"/>
        <end position="150"/>
    </location>
</feature>
<dbReference type="AlphaFoldDB" id="A0AAJ0BLX1"/>
<organism evidence="6 7">
    <name type="scientific">Echria macrotheca</name>
    <dbReference type="NCBI Taxonomy" id="438768"/>
    <lineage>
        <taxon>Eukaryota</taxon>
        <taxon>Fungi</taxon>
        <taxon>Dikarya</taxon>
        <taxon>Ascomycota</taxon>
        <taxon>Pezizomycotina</taxon>
        <taxon>Sordariomycetes</taxon>
        <taxon>Sordariomycetidae</taxon>
        <taxon>Sordariales</taxon>
        <taxon>Schizotheciaceae</taxon>
        <taxon>Echria</taxon>
    </lineage>
</organism>
<proteinExistence type="inferred from homology"/>
<dbReference type="FunFam" id="3.40.1370.10:FF:000016">
    <property type="entry name" value="60S ribosomal protein L4, mitochondrial"/>
    <property type="match status" value="1"/>
</dbReference>
<protein>
    <recommendedName>
        <fullName evidence="4">Large ribosomal subunit protein uL4m</fullName>
    </recommendedName>
</protein>
<evidence type="ECO:0000256" key="5">
    <source>
        <dbReference type="SAM" id="MobiDB-lite"/>
    </source>
</evidence>
<dbReference type="InterPro" id="IPR023574">
    <property type="entry name" value="Ribosomal_uL4_dom_sf"/>
</dbReference>
<dbReference type="Proteomes" id="UP001239445">
    <property type="component" value="Unassembled WGS sequence"/>
</dbReference>
<dbReference type="InterPro" id="IPR013005">
    <property type="entry name" value="Ribosomal_uL4-like"/>
</dbReference>
<evidence type="ECO:0000256" key="4">
    <source>
        <dbReference type="ARBA" id="ARBA00040565"/>
    </source>
</evidence>
<dbReference type="InterPro" id="IPR002136">
    <property type="entry name" value="Ribosomal_uL4"/>
</dbReference>
<dbReference type="GO" id="GO:0005840">
    <property type="term" value="C:ribosome"/>
    <property type="evidence" value="ECO:0007669"/>
    <property type="project" value="UniProtKB-KW"/>
</dbReference>
<dbReference type="GO" id="GO:0003735">
    <property type="term" value="F:structural constituent of ribosome"/>
    <property type="evidence" value="ECO:0007669"/>
    <property type="project" value="InterPro"/>
</dbReference>
<evidence type="ECO:0000313" key="7">
    <source>
        <dbReference type="Proteomes" id="UP001239445"/>
    </source>
</evidence>
<keyword evidence="2 6" id="KW-0689">Ribosomal protein</keyword>
<name>A0AAJ0BLX1_9PEZI</name>
<dbReference type="SUPFAM" id="SSF52166">
    <property type="entry name" value="Ribosomal protein L4"/>
    <property type="match status" value="1"/>
</dbReference>
<keyword evidence="7" id="KW-1185">Reference proteome</keyword>
<accession>A0AAJ0BLX1</accession>
<comment type="similarity">
    <text evidence="1">Belongs to the universal ribosomal protein uL4 family.</text>
</comment>
<evidence type="ECO:0000256" key="2">
    <source>
        <dbReference type="ARBA" id="ARBA00022980"/>
    </source>
</evidence>
<dbReference type="PANTHER" id="PTHR10746:SF6">
    <property type="entry name" value="LARGE RIBOSOMAL SUBUNIT PROTEIN UL4M"/>
    <property type="match status" value="1"/>
</dbReference>
<dbReference type="GO" id="GO:0006412">
    <property type="term" value="P:translation"/>
    <property type="evidence" value="ECO:0007669"/>
    <property type="project" value="InterPro"/>
</dbReference>
<dbReference type="EMBL" id="MU839827">
    <property type="protein sequence ID" value="KAK1760703.1"/>
    <property type="molecule type" value="Genomic_DNA"/>
</dbReference>
<dbReference type="Pfam" id="PF00573">
    <property type="entry name" value="Ribosomal_L4"/>
    <property type="match status" value="1"/>
</dbReference>
<sequence length="318" mass="35710">MAGKGLRSLNEAMRGLSLASQTSRPLPAVSIPSICRRSMATEAPVANITRSVTDAWEPLTSVPLTIYSFPSLEPQSLESWSPKHLYLPLRRDILHLAVVYEGDKTRQGTASSKTRWEVAGSHRKMGPQKGTGRARRGTRQSPLLRGGGKSFGPKPRDFSTKLNRKVYDLAWRTALSYRYRRGELIVTEDGLDLPLPDEFLQLASKRQLAREVEDGFVRKYAGEILAALKWDRKFGRTTFITEDKRPNLFTSMEAASRDGRALELEDVDVKDLLETGRLVIERSALREMIKAHQSDLVSKIFINGRRNPIPRGEVLVSP</sequence>
<evidence type="ECO:0000256" key="1">
    <source>
        <dbReference type="ARBA" id="ARBA00010528"/>
    </source>
</evidence>
<comment type="caution">
    <text evidence="6">The sequence shown here is derived from an EMBL/GenBank/DDBJ whole genome shotgun (WGS) entry which is preliminary data.</text>
</comment>
<feature type="compositionally biased region" description="Basic residues" evidence="5">
    <location>
        <begin position="121"/>
        <end position="138"/>
    </location>
</feature>
<evidence type="ECO:0000313" key="6">
    <source>
        <dbReference type="EMBL" id="KAK1760703.1"/>
    </source>
</evidence>
<evidence type="ECO:0000256" key="3">
    <source>
        <dbReference type="ARBA" id="ARBA00023274"/>
    </source>
</evidence>